<feature type="transmembrane region" description="Helical" evidence="2">
    <location>
        <begin position="214"/>
        <end position="235"/>
    </location>
</feature>
<feature type="transmembrane region" description="Helical" evidence="2">
    <location>
        <begin position="242"/>
        <end position="260"/>
    </location>
</feature>
<organism evidence="3 4">
    <name type="scientific">Alkalibacillus silvisoli</name>
    <dbReference type="NCBI Taxonomy" id="392823"/>
    <lineage>
        <taxon>Bacteria</taxon>
        <taxon>Bacillati</taxon>
        <taxon>Bacillota</taxon>
        <taxon>Bacilli</taxon>
        <taxon>Bacillales</taxon>
        <taxon>Bacillaceae</taxon>
        <taxon>Alkalibacillus</taxon>
    </lineage>
</organism>
<proteinExistence type="predicted"/>
<dbReference type="PANTHER" id="PTHR37305">
    <property type="entry name" value="INTEGRAL MEMBRANE PROTEIN-RELATED"/>
    <property type="match status" value="1"/>
</dbReference>
<evidence type="ECO:0000313" key="4">
    <source>
        <dbReference type="Proteomes" id="UP001500740"/>
    </source>
</evidence>
<keyword evidence="2" id="KW-0472">Membrane</keyword>
<dbReference type="Proteomes" id="UP001500740">
    <property type="component" value="Unassembled WGS sequence"/>
</dbReference>
<comment type="caution">
    <text evidence="3">The sequence shown here is derived from an EMBL/GenBank/DDBJ whole genome shotgun (WGS) entry which is preliminary data.</text>
</comment>
<evidence type="ECO:0000256" key="2">
    <source>
        <dbReference type="SAM" id="Phobius"/>
    </source>
</evidence>
<reference evidence="4" key="1">
    <citation type="journal article" date="2019" name="Int. J. Syst. Evol. Microbiol.">
        <title>The Global Catalogue of Microorganisms (GCM) 10K type strain sequencing project: providing services to taxonomists for standard genome sequencing and annotation.</title>
        <authorList>
            <consortium name="The Broad Institute Genomics Platform"/>
            <consortium name="The Broad Institute Genome Sequencing Center for Infectious Disease"/>
            <person name="Wu L."/>
            <person name="Ma J."/>
        </authorList>
    </citation>
    <scope>NUCLEOTIDE SEQUENCE [LARGE SCALE GENOMIC DNA]</scope>
    <source>
        <strain evidence="4">JCM 14193</strain>
    </source>
</reference>
<feature type="coiled-coil region" evidence="1">
    <location>
        <begin position="41"/>
        <end position="72"/>
    </location>
</feature>
<accession>A0ABN0ZKV4</accession>
<feature type="transmembrane region" description="Helical" evidence="2">
    <location>
        <begin position="153"/>
        <end position="186"/>
    </location>
</feature>
<dbReference type="Pfam" id="PF12679">
    <property type="entry name" value="ABC2_membrane_2"/>
    <property type="match status" value="1"/>
</dbReference>
<evidence type="ECO:0000313" key="3">
    <source>
        <dbReference type="EMBL" id="GAA0451308.1"/>
    </source>
</evidence>
<evidence type="ECO:0000256" key="1">
    <source>
        <dbReference type="SAM" id="Coils"/>
    </source>
</evidence>
<keyword evidence="4" id="KW-1185">Reference proteome</keyword>
<protein>
    <submittedName>
        <fullName evidence="3">ABC transporter permease</fullName>
    </submittedName>
</protein>
<keyword evidence="1" id="KW-0175">Coiled coil</keyword>
<dbReference type="EMBL" id="BAAACZ010000003">
    <property type="protein sequence ID" value="GAA0451308.1"/>
    <property type="molecule type" value="Genomic_DNA"/>
</dbReference>
<keyword evidence="2" id="KW-0812">Transmembrane</keyword>
<sequence length="320" mass="36813">MSSFIKQIYNEHIKIYVRKPTWVMYFILLALVIGIAAVTQTTDLTNNHENWEQALEEENQQSQEVIQNLREADFNNELSIQMNEQAIERNNYRLENEIPPNEYGAWSFVEDNVFLLSLVSLFTIIVAAGIIANEFKWGTIKLLLIRPLTRTKILITKYISVLLFALWTLVFVWVTSLIVGMAFFGFEGFTATTVVNRPDGVQEVTLFSEVMKTYGFRLINLVMMATFAFMISAVFRQSSLAIGLAIFLMFTGNTIVEFFADRDWAKYILFANTDLQQFSTGNIMFEGMTLGFSITMLMVYFVLFLTLAWTFFTKRDVAGE</sequence>
<gene>
    <name evidence="3" type="ORF">GCM10008935_02290</name>
</gene>
<keyword evidence="2" id="KW-1133">Transmembrane helix</keyword>
<dbReference type="PANTHER" id="PTHR37305:SF1">
    <property type="entry name" value="MEMBRANE PROTEIN"/>
    <property type="match status" value="1"/>
</dbReference>
<feature type="transmembrane region" description="Helical" evidence="2">
    <location>
        <begin position="21"/>
        <end position="39"/>
    </location>
</feature>
<feature type="transmembrane region" description="Helical" evidence="2">
    <location>
        <begin position="113"/>
        <end position="132"/>
    </location>
</feature>
<feature type="transmembrane region" description="Helical" evidence="2">
    <location>
        <begin position="290"/>
        <end position="312"/>
    </location>
</feature>
<name>A0ABN0ZKV4_9BACI</name>